<dbReference type="Proteomes" id="UP000263012">
    <property type="component" value="Chromosome"/>
</dbReference>
<comment type="domain">
    <text evidence="8">Possesses an unusual extended V-shaped dimeric structure with each monomer consisting of three distinct domains arranged along a curved 'spinal' alpha-helix. The N-terminal catalytic domain specifically recognizes the glutamate moiety of the substrate. The second domain is the NADPH-binding domain, and the third C-terminal domain is responsible for dimerization.</text>
</comment>
<dbReference type="SUPFAM" id="SSF69075">
    <property type="entry name" value="Glutamyl tRNA-reductase dimerization domain"/>
    <property type="match status" value="1"/>
</dbReference>
<evidence type="ECO:0000259" key="15">
    <source>
        <dbReference type="Pfam" id="PF00745"/>
    </source>
</evidence>
<comment type="catalytic activity">
    <reaction evidence="7 8 13">
        <text>(S)-4-amino-5-oxopentanoate + tRNA(Glu) + NADP(+) = L-glutamyl-tRNA(Glu) + NADPH + H(+)</text>
        <dbReference type="Rhea" id="RHEA:12344"/>
        <dbReference type="Rhea" id="RHEA-COMP:9663"/>
        <dbReference type="Rhea" id="RHEA-COMP:9680"/>
        <dbReference type="ChEBI" id="CHEBI:15378"/>
        <dbReference type="ChEBI" id="CHEBI:57501"/>
        <dbReference type="ChEBI" id="CHEBI:57783"/>
        <dbReference type="ChEBI" id="CHEBI:58349"/>
        <dbReference type="ChEBI" id="CHEBI:78442"/>
        <dbReference type="ChEBI" id="CHEBI:78520"/>
        <dbReference type="EC" id="1.2.1.70"/>
    </reaction>
</comment>
<evidence type="ECO:0000256" key="9">
    <source>
        <dbReference type="PIRSR" id="PIRSR000445-1"/>
    </source>
</evidence>
<dbReference type="OrthoDB" id="4562at2157"/>
<evidence type="ECO:0000256" key="3">
    <source>
        <dbReference type="ARBA" id="ARBA00012970"/>
    </source>
</evidence>
<dbReference type="EC" id="1.2.1.70" evidence="3 8"/>
<organism evidence="18 19">
    <name type="scientific">Halalkaliarchaeum desulfuricum</name>
    <dbReference type="NCBI Taxonomy" id="2055893"/>
    <lineage>
        <taxon>Archaea</taxon>
        <taxon>Methanobacteriati</taxon>
        <taxon>Methanobacteriota</taxon>
        <taxon>Stenosarchaea group</taxon>
        <taxon>Halobacteria</taxon>
        <taxon>Halobacteriales</taxon>
        <taxon>Haloferacaceae</taxon>
        <taxon>Halalkaliarchaeum</taxon>
    </lineage>
</organism>
<dbReference type="NCBIfam" id="TIGR01035">
    <property type="entry name" value="hemA"/>
    <property type="match status" value="1"/>
</dbReference>
<dbReference type="InterPro" id="IPR015896">
    <property type="entry name" value="4pyrrol_synth_GluRdtase_dimer"/>
</dbReference>
<evidence type="ECO:0000256" key="11">
    <source>
        <dbReference type="PIRSR" id="PIRSR000445-3"/>
    </source>
</evidence>
<sequence length="453" mass="49348">MYDDVAGLRFTLEEDGFERFEIACSHEESSVRSFLLGKAGIEEALVLRTCQRYEIYLHGSEAKDVLKGLGQKIGVDVSPDSDRLFVGDAVVEHLLRVACGLESGVLGEDEILGQLRGAYKRASDADALGGTLDTIALKALRVGERARTETRINEGRVSLGSVTLDRAREKLPELEGVDELEDAAVLVVGAGEVAQLVVKSLAHRIPVDDSDGDASLTVANRTLSNAEELAEVAGGDAIALEELSDDHLSTADLVVTATGAEDRVLSIADLVGHELVVFDLANPRDVDPAVDDLEDVELVTIEEVLSVRNDGLERREAAIPAVEGIIAEERGRLAEQLRAEEVDDTLSQIYSRAHERREAEFERALDRLDAESEELTPEQEAAIRDFSEALVNKLLHPKTTALRQAAATDDRETVEAWLTLFDRTVDEIAVDDVRENTESARDESTSEADAETR</sequence>
<dbReference type="PANTHER" id="PTHR43013">
    <property type="entry name" value="GLUTAMYL-TRNA REDUCTASE"/>
    <property type="match status" value="1"/>
</dbReference>
<dbReference type="AlphaFoldDB" id="A0A343TNI6"/>
<keyword evidence="5 8" id="KW-0560">Oxidoreductase</keyword>
<evidence type="ECO:0000313" key="18">
    <source>
        <dbReference type="EMBL" id="AUX10658.1"/>
    </source>
</evidence>
<feature type="binding site" evidence="8 10">
    <location>
        <position position="114"/>
    </location>
    <ligand>
        <name>substrate</name>
    </ligand>
</feature>
<feature type="domain" description="Quinate/shikimate 5-dehydrogenase/glutamyl-tRNA reductase" evidence="16">
    <location>
        <begin position="177"/>
        <end position="304"/>
    </location>
</feature>
<accession>A0A343TNI6</accession>
<comment type="similarity">
    <text evidence="2 8 13">Belongs to the glutamyl-tRNA reductase family.</text>
</comment>
<dbReference type="UniPathway" id="UPA00251">
    <property type="reaction ID" value="UER00316"/>
</dbReference>
<dbReference type="InterPro" id="IPR006151">
    <property type="entry name" value="Shikm_DH/Glu-tRNA_Rdtase"/>
</dbReference>
<feature type="binding site" evidence="8 10">
    <location>
        <position position="103"/>
    </location>
    <ligand>
        <name>substrate</name>
    </ligand>
</feature>
<dbReference type="PANTHER" id="PTHR43013:SF1">
    <property type="entry name" value="GLUTAMYL-TRNA REDUCTASE"/>
    <property type="match status" value="1"/>
</dbReference>
<dbReference type="PROSITE" id="PS00747">
    <property type="entry name" value="GLUTR"/>
    <property type="match status" value="1"/>
</dbReference>
<comment type="subunit">
    <text evidence="8">Homodimer.</text>
</comment>
<feature type="active site" description="Nucleophile" evidence="8 9">
    <location>
        <position position="50"/>
    </location>
</feature>
<keyword evidence="6 8" id="KW-0627">Porphyrin biosynthesis</keyword>
<comment type="pathway">
    <text evidence="1 8 13">Porphyrin-containing compound metabolism; protoporphyrin-IX biosynthesis; 5-aminolevulinate from L-glutamyl-tRNA(Glu): step 1/2.</text>
</comment>
<evidence type="ECO:0000256" key="8">
    <source>
        <dbReference type="HAMAP-Rule" id="MF_00087"/>
    </source>
</evidence>
<proteinExistence type="inferred from homology"/>
<evidence type="ECO:0000256" key="14">
    <source>
        <dbReference type="SAM" id="MobiDB-lite"/>
    </source>
</evidence>
<dbReference type="Pfam" id="PF01488">
    <property type="entry name" value="Shikimate_DH"/>
    <property type="match status" value="1"/>
</dbReference>
<protein>
    <recommendedName>
        <fullName evidence="3 8">Glutamyl-tRNA reductase</fullName>
        <shortName evidence="8">GluTR</shortName>
        <ecNumber evidence="3 8">1.2.1.70</ecNumber>
    </recommendedName>
</protein>
<feature type="binding site" evidence="8 10">
    <location>
        <begin position="108"/>
        <end position="110"/>
    </location>
    <ligand>
        <name>substrate</name>
    </ligand>
</feature>
<evidence type="ECO:0000256" key="5">
    <source>
        <dbReference type="ARBA" id="ARBA00023002"/>
    </source>
</evidence>
<dbReference type="GO" id="GO:0008883">
    <property type="term" value="F:glutamyl-tRNA reductase activity"/>
    <property type="evidence" value="ECO:0007669"/>
    <property type="project" value="UniProtKB-UniRule"/>
</dbReference>
<name>A0A343TNI6_9EURY</name>
<dbReference type="InterPro" id="IPR036291">
    <property type="entry name" value="NAD(P)-bd_dom_sf"/>
</dbReference>
<evidence type="ECO:0000256" key="10">
    <source>
        <dbReference type="PIRSR" id="PIRSR000445-2"/>
    </source>
</evidence>
<dbReference type="SUPFAM" id="SSF51735">
    <property type="entry name" value="NAD(P)-binding Rossmann-fold domains"/>
    <property type="match status" value="1"/>
</dbReference>
<feature type="binding site" evidence="8 11">
    <location>
        <begin position="189"/>
        <end position="194"/>
    </location>
    <ligand>
        <name>NADP(+)</name>
        <dbReference type="ChEBI" id="CHEBI:58349"/>
    </ligand>
</feature>
<dbReference type="HAMAP" id="MF_00087">
    <property type="entry name" value="Glu_tRNA_reductase"/>
    <property type="match status" value="1"/>
</dbReference>
<dbReference type="KEGG" id="hdf:AArcSl_3048"/>
<dbReference type="SUPFAM" id="SSF69742">
    <property type="entry name" value="Glutamyl tRNA-reductase catalytic, N-terminal domain"/>
    <property type="match status" value="1"/>
</dbReference>
<dbReference type="EMBL" id="CP025066">
    <property type="protein sequence ID" value="AUX10658.1"/>
    <property type="molecule type" value="Genomic_DNA"/>
</dbReference>
<feature type="domain" description="Tetrapyrrole biosynthesis glutamyl-tRNA reductase dimerisation" evidence="15">
    <location>
        <begin position="322"/>
        <end position="422"/>
    </location>
</feature>
<evidence type="ECO:0000259" key="16">
    <source>
        <dbReference type="Pfam" id="PF01488"/>
    </source>
</evidence>
<evidence type="ECO:0000256" key="13">
    <source>
        <dbReference type="RuleBase" id="RU000584"/>
    </source>
</evidence>
<feature type="domain" description="Glutamyl-tRNA reductase N-terminal" evidence="17">
    <location>
        <begin position="18"/>
        <end position="150"/>
    </location>
</feature>
<dbReference type="InterPro" id="IPR036453">
    <property type="entry name" value="GluRdtase_dimer_dom_sf"/>
</dbReference>
<feature type="site" description="Important for activity" evidence="8 12">
    <location>
        <position position="93"/>
    </location>
</feature>
<feature type="region of interest" description="Disordered" evidence="14">
    <location>
        <begin position="431"/>
        <end position="453"/>
    </location>
</feature>
<dbReference type="GO" id="GO:0019353">
    <property type="term" value="P:protoporphyrinogen IX biosynthetic process from glutamate"/>
    <property type="evidence" value="ECO:0007669"/>
    <property type="project" value="TreeGrafter"/>
</dbReference>
<reference evidence="19" key="1">
    <citation type="submission" date="2017-11" db="EMBL/GenBank/DDBJ databases">
        <title>Phenotypic and genomic properties of facultatively anaerobic sulfur-reducing natronoarchaea from hypersaline soda lakes.</title>
        <authorList>
            <person name="Sorokin D.Y."/>
            <person name="Kublanov I.V."/>
            <person name="Roman P."/>
            <person name="Sinninghe Damste J.S."/>
            <person name="Golyshin P.N."/>
            <person name="Rojo D."/>
            <person name="Ciordia S."/>
            <person name="Mena M.D.C."/>
            <person name="Ferrer M."/>
            <person name="Messina E."/>
            <person name="Smedile F."/>
            <person name="La Spada G."/>
            <person name="La Cono V."/>
            <person name="Yakimov M.M."/>
        </authorList>
    </citation>
    <scope>NUCLEOTIDE SEQUENCE [LARGE SCALE GENOMIC DNA]</scope>
    <source>
        <strain evidence="19">AArc-Sl</strain>
    </source>
</reference>
<dbReference type="GeneID" id="37879415"/>
<dbReference type="InterPro" id="IPR036343">
    <property type="entry name" value="GluRdtase_N_sf"/>
</dbReference>
<evidence type="ECO:0000256" key="12">
    <source>
        <dbReference type="PIRSR" id="PIRSR000445-4"/>
    </source>
</evidence>
<evidence type="ECO:0000256" key="7">
    <source>
        <dbReference type="ARBA" id="ARBA00047464"/>
    </source>
</evidence>
<gene>
    <name evidence="8 18" type="primary">hemA</name>
    <name evidence="18" type="ORF">AArcSl_3048</name>
</gene>
<evidence type="ECO:0000256" key="2">
    <source>
        <dbReference type="ARBA" id="ARBA00005916"/>
    </source>
</evidence>
<dbReference type="Pfam" id="PF05201">
    <property type="entry name" value="GlutR_N"/>
    <property type="match status" value="1"/>
</dbReference>
<dbReference type="Pfam" id="PF00745">
    <property type="entry name" value="GlutR_dimer"/>
    <property type="match status" value="1"/>
</dbReference>
<dbReference type="InterPro" id="IPR015895">
    <property type="entry name" value="4pyrrol_synth_GluRdtase_N"/>
</dbReference>
<evidence type="ECO:0000256" key="6">
    <source>
        <dbReference type="ARBA" id="ARBA00023244"/>
    </source>
</evidence>
<comment type="miscellaneous">
    <text evidence="8">During catalysis, the active site Cys acts as a nucleophile attacking the alpha-carbonyl group of tRNA-bound glutamate with the formation of a thioester intermediate between enzyme and glutamate, and the concomitant release of tRNA(Glu). The thioester intermediate is finally reduced by direct hydride transfer from NADPH, to form the product GSA.</text>
</comment>
<keyword evidence="4 8" id="KW-0521">NADP</keyword>
<dbReference type="InterPro" id="IPR018214">
    <property type="entry name" value="GluRdtase_CS"/>
</dbReference>
<evidence type="ECO:0000259" key="17">
    <source>
        <dbReference type="Pfam" id="PF05201"/>
    </source>
</evidence>
<comment type="function">
    <text evidence="8">Catalyzes the NADPH-dependent reduction of glutamyl-tRNA(Glu) to glutamate 1-semialdehyde (GSA).</text>
</comment>
<evidence type="ECO:0000313" key="19">
    <source>
        <dbReference type="Proteomes" id="UP000263012"/>
    </source>
</evidence>
<evidence type="ECO:0000256" key="4">
    <source>
        <dbReference type="ARBA" id="ARBA00022857"/>
    </source>
</evidence>
<dbReference type="Gene3D" id="3.40.50.720">
    <property type="entry name" value="NAD(P)-binding Rossmann-like Domain"/>
    <property type="match status" value="1"/>
</dbReference>
<evidence type="ECO:0000256" key="1">
    <source>
        <dbReference type="ARBA" id="ARBA00005059"/>
    </source>
</evidence>
<dbReference type="RefSeq" id="WP_119821177.1">
    <property type="nucleotide sequence ID" value="NZ_CP025066.1"/>
</dbReference>
<keyword evidence="19" id="KW-1185">Reference proteome</keyword>
<dbReference type="GO" id="GO:0050661">
    <property type="term" value="F:NADP binding"/>
    <property type="evidence" value="ECO:0007669"/>
    <property type="project" value="InterPro"/>
</dbReference>
<feature type="binding site" evidence="8 10">
    <location>
        <begin position="49"/>
        <end position="52"/>
    </location>
    <ligand>
        <name>substrate</name>
    </ligand>
</feature>
<dbReference type="InterPro" id="IPR000343">
    <property type="entry name" value="4pyrrol_synth_GluRdtase"/>
</dbReference>
<dbReference type="Gene3D" id="3.30.460.30">
    <property type="entry name" value="Glutamyl-tRNA reductase, N-terminal domain"/>
    <property type="match status" value="1"/>
</dbReference>
<dbReference type="PIRSF" id="PIRSF000445">
    <property type="entry name" value="4pyrrol_synth_GluRdtase"/>
    <property type="match status" value="1"/>
</dbReference>